<dbReference type="SUPFAM" id="SSF48726">
    <property type="entry name" value="Immunoglobulin"/>
    <property type="match status" value="1"/>
</dbReference>
<dbReference type="PANTHER" id="PTHR19367:SF18">
    <property type="entry name" value="T CELL RECEPTOR ALPHA VARIABLE 16"/>
    <property type="match status" value="1"/>
</dbReference>
<reference evidence="8" key="1">
    <citation type="submission" date="2020-07" db="EMBL/GenBank/DDBJ databases">
        <title>Clarias magur genome sequencing, assembly and annotation.</title>
        <authorList>
            <person name="Kushwaha B."/>
            <person name="Kumar R."/>
            <person name="Das P."/>
            <person name="Joshi C.G."/>
            <person name="Kumar D."/>
            <person name="Nagpure N.S."/>
            <person name="Pandey M."/>
            <person name="Agarwal S."/>
            <person name="Srivastava S."/>
            <person name="Singh M."/>
            <person name="Sahoo L."/>
            <person name="Jayasankar P."/>
            <person name="Meher P.K."/>
            <person name="Koringa P.G."/>
            <person name="Iquebal M.A."/>
            <person name="Das S.P."/>
            <person name="Bit A."/>
            <person name="Patnaik S."/>
            <person name="Patel N."/>
            <person name="Shah T.M."/>
            <person name="Hinsu A."/>
            <person name="Jena J.K."/>
        </authorList>
    </citation>
    <scope>NUCLEOTIDE SEQUENCE</scope>
    <source>
        <strain evidence="8">CIFAMagur01</strain>
        <tissue evidence="8">Testis</tissue>
    </source>
</reference>
<keyword evidence="6" id="KW-0812">Transmembrane</keyword>
<evidence type="ECO:0000256" key="6">
    <source>
        <dbReference type="SAM" id="Phobius"/>
    </source>
</evidence>
<dbReference type="SMART" id="SM00409">
    <property type="entry name" value="IG"/>
    <property type="match status" value="1"/>
</dbReference>
<feature type="domain" description="Ig-like" evidence="7">
    <location>
        <begin position="50"/>
        <end position="169"/>
    </location>
</feature>
<comment type="caution">
    <text evidence="8">The sequence shown here is derived from an EMBL/GenBank/DDBJ whole genome shotgun (WGS) entry which is preliminary data.</text>
</comment>
<keyword evidence="3 8" id="KW-0675">Receptor</keyword>
<dbReference type="Pfam" id="PF07686">
    <property type="entry name" value="V-set"/>
    <property type="match status" value="1"/>
</dbReference>
<keyword evidence="9" id="KW-1185">Reference proteome</keyword>
<dbReference type="Proteomes" id="UP000727407">
    <property type="component" value="Unassembled WGS sequence"/>
</dbReference>
<keyword evidence="2" id="KW-1064">Adaptive immunity</keyword>
<dbReference type="AlphaFoldDB" id="A0A8J4XIQ4"/>
<evidence type="ECO:0000256" key="2">
    <source>
        <dbReference type="ARBA" id="ARBA00023130"/>
    </source>
</evidence>
<keyword evidence="5" id="KW-1279">T cell receptor</keyword>
<dbReference type="InterPro" id="IPR013106">
    <property type="entry name" value="Ig_V-set"/>
</dbReference>
<dbReference type="InterPro" id="IPR051287">
    <property type="entry name" value="TCR_variable_region"/>
</dbReference>
<keyword evidence="4" id="KW-0393">Immunoglobulin domain</keyword>
<feature type="transmembrane region" description="Helical" evidence="6">
    <location>
        <begin position="21"/>
        <end position="39"/>
    </location>
</feature>
<dbReference type="CDD" id="cd00099">
    <property type="entry name" value="IgV"/>
    <property type="match status" value="1"/>
</dbReference>
<dbReference type="InterPro" id="IPR003599">
    <property type="entry name" value="Ig_sub"/>
</dbReference>
<dbReference type="InterPro" id="IPR007110">
    <property type="entry name" value="Ig-like_dom"/>
</dbReference>
<evidence type="ECO:0000313" key="9">
    <source>
        <dbReference type="Proteomes" id="UP000727407"/>
    </source>
</evidence>
<dbReference type="Gene3D" id="2.60.40.10">
    <property type="entry name" value="Immunoglobulins"/>
    <property type="match status" value="1"/>
</dbReference>
<evidence type="ECO:0000256" key="4">
    <source>
        <dbReference type="ARBA" id="ARBA00023319"/>
    </source>
</evidence>
<evidence type="ECO:0000256" key="3">
    <source>
        <dbReference type="ARBA" id="ARBA00023170"/>
    </source>
</evidence>
<keyword evidence="6" id="KW-1133">Transmembrane helix</keyword>
<evidence type="ECO:0000256" key="5">
    <source>
        <dbReference type="ARBA" id="ARBA00043266"/>
    </source>
</evidence>
<evidence type="ECO:0000256" key="1">
    <source>
        <dbReference type="ARBA" id="ARBA00022729"/>
    </source>
</evidence>
<sequence>MARTSPLNLCLLLGRKRKRGVVLVLVIPFLWQVSQLWGWNPNPAGEREAPFFNTLESNARLSEPCHICVFLGILWQTSIGISVKQGQNVTLICPLKTKENIGVMTWYKQNPGQGVKLLLTHNFTVPPFVRYANGFHTSRYVVLRRNRPRVHYRLRIISAEENDTATYYCGYSDRPDQKKNMP</sequence>
<dbReference type="OrthoDB" id="8947657at2759"/>
<keyword evidence="5" id="KW-0391">Immunity</keyword>
<accession>A0A8J4XIQ4</accession>
<dbReference type="PANTHER" id="PTHR19367">
    <property type="entry name" value="T-CELL RECEPTOR ALPHA CHAIN V REGION"/>
    <property type="match status" value="1"/>
</dbReference>
<evidence type="ECO:0000259" key="7">
    <source>
        <dbReference type="PROSITE" id="PS50835"/>
    </source>
</evidence>
<dbReference type="SMART" id="SM00406">
    <property type="entry name" value="IGv"/>
    <property type="match status" value="1"/>
</dbReference>
<dbReference type="GO" id="GO:0042101">
    <property type="term" value="C:T cell receptor complex"/>
    <property type="evidence" value="ECO:0007669"/>
    <property type="project" value="UniProtKB-KW"/>
</dbReference>
<dbReference type="EMBL" id="QNUK01000001">
    <property type="protein sequence ID" value="KAF5909959.1"/>
    <property type="molecule type" value="Genomic_DNA"/>
</dbReference>
<proteinExistence type="predicted"/>
<keyword evidence="1" id="KW-0732">Signal</keyword>
<dbReference type="InterPro" id="IPR013783">
    <property type="entry name" value="Ig-like_fold"/>
</dbReference>
<name>A0A8J4XIQ4_CLAMG</name>
<gene>
    <name evidence="8" type="ORF">DAT39_000020</name>
</gene>
<keyword evidence="6" id="KW-0472">Membrane</keyword>
<organism evidence="8 9">
    <name type="scientific">Clarias magur</name>
    <name type="common">Asian catfish</name>
    <name type="synonym">Macropteronotus magur</name>
    <dbReference type="NCBI Taxonomy" id="1594786"/>
    <lineage>
        <taxon>Eukaryota</taxon>
        <taxon>Metazoa</taxon>
        <taxon>Chordata</taxon>
        <taxon>Craniata</taxon>
        <taxon>Vertebrata</taxon>
        <taxon>Euteleostomi</taxon>
        <taxon>Actinopterygii</taxon>
        <taxon>Neopterygii</taxon>
        <taxon>Teleostei</taxon>
        <taxon>Ostariophysi</taxon>
        <taxon>Siluriformes</taxon>
        <taxon>Clariidae</taxon>
        <taxon>Clarias</taxon>
    </lineage>
</organism>
<evidence type="ECO:0000313" key="8">
    <source>
        <dbReference type="EMBL" id="KAF5909959.1"/>
    </source>
</evidence>
<dbReference type="GO" id="GO:0002250">
    <property type="term" value="P:adaptive immune response"/>
    <property type="evidence" value="ECO:0007669"/>
    <property type="project" value="UniProtKB-KW"/>
</dbReference>
<dbReference type="InterPro" id="IPR036179">
    <property type="entry name" value="Ig-like_dom_sf"/>
</dbReference>
<protein>
    <submittedName>
        <fullName evidence="8">Putative immune-type receptor 7</fullName>
    </submittedName>
</protein>
<dbReference type="PROSITE" id="PS50835">
    <property type="entry name" value="IG_LIKE"/>
    <property type="match status" value="1"/>
</dbReference>